<comment type="caution">
    <text evidence="5">The sequence shown here is derived from an EMBL/GenBank/DDBJ whole genome shotgun (WGS) entry which is preliminary data.</text>
</comment>
<dbReference type="GO" id="GO:0003700">
    <property type="term" value="F:DNA-binding transcription factor activity"/>
    <property type="evidence" value="ECO:0007669"/>
    <property type="project" value="InterPro"/>
</dbReference>
<dbReference type="PANTHER" id="PTHR42756:SF1">
    <property type="entry name" value="TRANSCRIPTIONAL REPRESSOR OF EMRAB OPERON"/>
    <property type="match status" value="1"/>
</dbReference>
<dbReference type="PRINTS" id="PR00598">
    <property type="entry name" value="HTHMARR"/>
</dbReference>
<name>A0A3D9HQ48_9PROT</name>
<protein>
    <submittedName>
        <fullName evidence="5">MarR family transcriptional regulator</fullName>
    </submittedName>
</protein>
<sequence length="165" mass="18371">MENQEDKFQGAEMRSIMAQWKRERPDIDPTPMAICGQVWRAADRLRAGVMDNLKQYDLDFPGMDVLLTLRRNGKGAALSPSVLAKDMMLSTSAMTNRLDRLEKRGLVQRQSDPGDRRALKITLTAEGQTLADELVVTHTAREASMLAALSEEEQALLCRLLAKAG</sequence>
<organism evidence="5 6">
    <name type="scientific">Aestuariispira insulae</name>
    <dbReference type="NCBI Taxonomy" id="1461337"/>
    <lineage>
        <taxon>Bacteria</taxon>
        <taxon>Pseudomonadati</taxon>
        <taxon>Pseudomonadota</taxon>
        <taxon>Alphaproteobacteria</taxon>
        <taxon>Rhodospirillales</taxon>
        <taxon>Kiloniellaceae</taxon>
        <taxon>Aestuariispira</taxon>
    </lineage>
</organism>
<keyword evidence="6" id="KW-1185">Reference proteome</keyword>
<evidence type="ECO:0000259" key="4">
    <source>
        <dbReference type="PROSITE" id="PS50995"/>
    </source>
</evidence>
<dbReference type="PROSITE" id="PS01117">
    <property type="entry name" value="HTH_MARR_1"/>
    <property type="match status" value="1"/>
</dbReference>
<keyword evidence="3" id="KW-0804">Transcription</keyword>
<dbReference type="InterPro" id="IPR036388">
    <property type="entry name" value="WH-like_DNA-bd_sf"/>
</dbReference>
<evidence type="ECO:0000256" key="2">
    <source>
        <dbReference type="ARBA" id="ARBA00023125"/>
    </source>
</evidence>
<gene>
    <name evidence="5" type="ORF">DFP90_103405</name>
</gene>
<accession>A0A3D9HQ48</accession>
<dbReference type="Pfam" id="PF01047">
    <property type="entry name" value="MarR"/>
    <property type="match status" value="1"/>
</dbReference>
<dbReference type="InterPro" id="IPR000835">
    <property type="entry name" value="HTH_MarR-typ"/>
</dbReference>
<dbReference type="PANTHER" id="PTHR42756">
    <property type="entry name" value="TRANSCRIPTIONAL REGULATOR, MARR"/>
    <property type="match status" value="1"/>
</dbReference>
<proteinExistence type="predicted"/>
<dbReference type="AlphaFoldDB" id="A0A3D9HQ48"/>
<evidence type="ECO:0000313" key="5">
    <source>
        <dbReference type="EMBL" id="RED51602.1"/>
    </source>
</evidence>
<dbReference type="Gene3D" id="1.10.10.10">
    <property type="entry name" value="Winged helix-like DNA-binding domain superfamily/Winged helix DNA-binding domain"/>
    <property type="match status" value="1"/>
</dbReference>
<evidence type="ECO:0000313" key="6">
    <source>
        <dbReference type="Proteomes" id="UP000256845"/>
    </source>
</evidence>
<evidence type="ECO:0000256" key="3">
    <source>
        <dbReference type="ARBA" id="ARBA00023163"/>
    </source>
</evidence>
<keyword evidence="1" id="KW-0805">Transcription regulation</keyword>
<feature type="domain" description="HTH marR-type" evidence="4">
    <location>
        <begin position="31"/>
        <end position="165"/>
    </location>
</feature>
<dbReference type="PROSITE" id="PS50995">
    <property type="entry name" value="HTH_MARR_2"/>
    <property type="match status" value="1"/>
</dbReference>
<dbReference type="EMBL" id="QRDW01000003">
    <property type="protein sequence ID" value="RED51602.1"/>
    <property type="molecule type" value="Genomic_DNA"/>
</dbReference>
<dbReference type="InterPro" id="IPR036390">
    <property type="entry name" value="WH_DNA-bd_sf"/>
</dbReference>
<dbReference type="GO" id="GO:0003677">
    <property type="term" value="F:DNA binding"/>
    <property type="evidence" value="ECO:0007669"/>
    <property type="project" value="UniProtKB-KW"/>
</dbReference>
<keyword evidence="2" id="KW-0238">DNA-binding</keyword>
<dbReference type="SMART" id="SM00347">
    <property type="entry name" value="HTH_MARR"/>
    <property type="match status" value="1"/>
</dbReference>
<dbReference type="Proteomes" id="UP000256845">
    <property type="component" value="Unassembled WGS sequence"/>
</dbReference>
<reference evidence="5 6" key="1">
    <citation type="submission" date="2018-07" db="EMBL/GenBank/DDBJ databases">
        <title>Genomic Encyclopedia of Type Strains, Phase III (KMG-III): the genomes of soil and plant-associated and newly described type strains.</title>
        <authorList>
            <person name="Whitman W."/>
        </authorList>
    </citation>
    <scope>NUCLEOTIDE SEQUENCE [LARGE SCALE GENOMIC DNA]</scope>
    <source>
        <strain evidence="5 6">CECT 8488</strain>
    </source>
</reference>
<dbReference type="SUPFAM" id="SSF46785">
    <property type="entry name" value="Winged helix' DNA-binding domain"/>
    <property type="match status" value="1"/>
</dbReference>
<dbReference type="InterPro" id="IPR023187">
    <property type="entry name" value="Tscrpt_reg_MarR-type_CS"/>
</dbReference>
<evidence type="ECO:0000256" key="1">
    <source>
        <dbReference type="ARBA" id="ARBA00023015"/>
    </source>
</evidence>